<dbReference type="Pfam" id="PF08241">
    <property type="entry name" value="Methyltransf_11"/>
    <property type="match status" value="1"/>
</dbReference>
<name>A0A382SNK4_9ZZZZ</name>
<reference evidence="2" key="1">
    <citation type="submission" date="2018-05" db="EMBL/GenBank/DDBJ databases">
        <authorList>
            <person name="Lanie J.A."/>
            <person name="Ng W.-L."/>
            <person name="Kazmierczak K.M."/>
            <person name="Andrzejewski T.M."/>
            <person name="Davidsen T.M."/>
            <person name="Wayne K.J."/>
            <person name="Tettelin H."/>
            <person name="Glass J.I."/>
            <person name="Rusch D."/>
            <person name="Podicherti R."/>
            <person name="Tsui H.-C.T."/>
            <person name="Winkler M.E."/>
        </authorList>
    </citation>
    <scope>NUCLEOTIDE SEQUENCE</scope>
</reference>
<dbReference type="InterPro" id="IPR013216">
    <property type="entry name" value="Methyltransf_11"/>
</dbReference>
<dbReference type="AlphaFoldDB" id="A0A382SNK4"/>
<evidence type="ECO:0000313" key="2">
    <source>
        <dbReference type="EMBL" id="SVD11406.1"/>
    </source>
</evidence>
<feature type="domain" description="Methyltransferase type 11" evidence="1">
    <location>
        <begin position="55"/>
        <end position="161"/>
    </location>
</feature>
<dbReference type="CDD" id="cd02440">
    <property type="entry name" value="AdoMet_MTases"/>
    <property type="match status" value="1"/>
</dbReference>
<evidence type="ECO:0000259" key="1">
    <source>
        <dbReference type="Pfam" id="PF08241"/>
    </source>
</evidence>
<dbReference type="SUPFAM" id="SSF53335">
    <property type="entry name" value="S-adenosyl-L-methionine-dependent methyltransferases"/>
    <property type="match status" value="1"/>
</dbReference>
<sequence length="231" mass="26726">MIWSEKEKQWTNTFHILHDQKLVAFNNIVTASQYWLAYDIFLKICPPPSPNVRLLDWGCGTGHFSYFLLEAGFATDSFNLNNKKLHDMGEVQIFDLLKSKFESSFRYRTTTDSVKLPYPDNSFDSVVSIGTLEHVRETGGDEIKSLMEIYRVLKKGGIFFCYHLPNKFSYIDAVAKRISSKPYAYHQHKFTKKNIETLNETAGLTIETIKMYAFFPRNSASYLPGWMTNNP</sequence>
<dbReference type="GO" id="GO:0008757">
    <property type="term" value="F:S-adenosylmethionine-dependent methyltransferase activity"/>
    <property type="evidence" value="ECO:0007669"/>
    <property type="project" value="InterPro"/>
</dbReference>
<feature type="non-terminal residue" evidence="2">
    <location>
        <position position="231"/>
    </location>
</feature>
<dbReference type="InterPro" id="IPR029063">
    <property type="entry name" value="SAM-dependent_MTases_sf"/>
</dbReference>
<dbReference type="Gene3D" id="3.40.50.150">
    <property type="entry name" value="Vaccinia Virus protein VP39"/>
    <property type="match status" value="1"/>
</dbReference>
<proteinExistence type="predicted"/>
<dbReference type="PANTHER" id="PTHR43591">
    <property type="entry name" value="METHYLTRANSFERASE"/>
    <property type="match status" value="1"/>
</dbReference>
<accession>A0A382SNK4</accession>
<organism evidence="2">
    <name type="scientific">marine metagenome</name>
    <dbReference type="NCBI Taxonomy" id="408172"/>
    <lineage>
        <taxon>unclassified sequences</taxon>
        <taxon>metagenomes</taxon>
        <taxon>ecological metagenomes</taxon>
    </lineage>
</organism>
<dbReference type="EMBL" id="UINC01130378">
    <property type="protein sequence ID" value="SVD11406.1"/>
    <property type="molecule type" value="Genomic_DNA"/>
</dbReference>
<dbReference type="PANTHER" id="PTHR43591:SF110">
    <property type="entry name" value="RHODANESE DOMAIN-CONTAINING PROTEIN"/>
    <property type="match status" value="1"/>
</dbReference>
<gene>
    <name evidence="2" type="ORF">METZ01_LOCUS364260</name>
</gene>
<protein>
    <recommendedName>
        <fullName evidence="1">Methyltransferase type 11 domain-containing protein</fullName>
    </recommendedName>
</protein>